<name>A0A2X4TZL4_SERPL</name>
<evidence type="ECO:0000313" key="2">
    <source>
        <dbReference type="Proteomes" id="UP000248897"/>
    </source>
</evidence>
<sequence>MWENCRTHSTLMSRHAIGKYGAILLSQTLRDDPAKSANVNRKGERPRSLWTGVTRHNGKDVFVRGVLPGWQAEIQLTEEKR</sequence>
<proteinExistence type="predicted"/>
<gene>
    <name evidence="1" type="ORF">NCTC12961_00885</name>
</gene>
<organism evidence="1 2">
    <name type="scientific">Serratia plymuthica</name>
    <dbReference type="NCBI Taxonomy" id="82996"/>
    <lineage>
        <taxon>Bacteria</taxon>
        <taxon>Pseudomonadati</taxon>
        <taxon>Pseudomonadota</taxon>
        <taxon>Gammaproteobacteria</taxon>
        <taxon>Enterobacterales</taxon>
        <taxon>Yersiniaceae</taxon>
        <taxon>Serratia</taxon>
    </lineage>
</organism>
<dbReference type="EMBL" id="LS483469">
    <property type="protein sequence ID" value="SQI31869.1"/>
    <property type="molecule type" value="Genomic_DNA"/>
</dbReference>
<protein>
    <submittedName>
        <fullName evidence="1">Uncharacterized protein</fullName>
    </submittedName>
</protein>
<reference evidence="1 2" key="1">
    <citation type="submission" date="2018-06" db="EMBL/GenBank/DDBJ databases">
        <authorList>
            <consortium name="Pathogen Informatics"/>
            <person name="Doyle S."/>
        </authorList>
    </citation>
    <scope>NUCLEOTIDE SEQUENCE [LARGE SCALE GENOMIC DNA]</scope>
    <source>
        <strain evidence="1 2">NCTC12961</strain>
    </source>
</reference>
<accession>A0A2X4TZL4</accession>
<dbReference type="AlphaFoldDB" id="A0A2X4TZL4"/>
<dbReference type="Proteomes" id="UP000248897">
    <property type="component" value="Chromosome 1"/>
</dbReference>
<evidence type="ECO:0000313" key="1">
    <source>
        <dbReference type="EMBL" id="SQI31869.1"/>
    </source>
</evidence>